<dbReference type="EMBL" id="UARK01000002">
    <property type="protein sequence ID" value="SPW27680.1"/>
    <property type="molecule type" value="Genomic_DNA"/>
</dbReference>
<comment type="caution">
    <text evidence="1">The sequence shown here is derived from an EMBL/GenBank/DDBJ whole genome shotgun (WGS) entry which is preliminary data.</text>
</comment>
<dbReference type="Proteomes" id="UP000249886">
    <property type="component" value="Unassembled WGS sequence"/>
</dbReference>
<name>A0A3S5BPD5_9CORY</name>
<evidence type="ECO:0000313" key="2">
    <source>
        <dbReference type="Proteomes" id="UP000249886"/>
    </source>
</evidence>
<accession>A0A3S5BPD5</accession>
<dbReference type="RefSeq" id="WP_005521703.1">
    <property type="nucleotide sequence ID" value="NZ_CAJPQJ010000013.1"/>
</dbReference>
<protein>
    <submittedName>
        <fullName evidence="1">Uncharacterized protein</fullName>
    </submittedName>
</protein>
<dbReference type="GeneID" id="84574332"/>
<organism evidence="1 2">
    <name type="scientific">Corynebacterium matruchotii</name>
    <dbReference type="NCBI Taxonomy" id="43768"/>
    <lineage>
        <taxon>Bacteria</taxon>
        <taxon>Bacillati</taxon>
        <taxon>Actinomycetota</taxon>
        <taxon>Actinomycetes</taxon>
        <taxon>Mycobacteriales</taxon>
        <taxon>Corynebacteriaceae</taxon>
        <taxon>Corynebacterium</taxon>
    </lineage>
</organism>
<gene>
    <name evidence="1" type="ORF">NCTC10254_00956</name>
</gene>
<reference evidence="1 2" key="1">
    <citation type="submission" date="2018-06" db="EMBL/GenBank/DDBJ databases">
        <authorList>
            <consortium name="Pathogen Informatics"/>
            <person name="Doyle S."/>
        </authorList>
    </citation>
    <scope>NUCLEOTIDE SEQUENCE [LARGE SCALE GENOMIC DNA]</scope>
    <source>
        <strain evidence="1 2">NCTC10254</strain>
    </source>
</reference>
<proteinExistence type="predicted"/>
<sequence>MALKFSLDLEGATFDELATFVESLKTAGMKDHDTLTLDGTQLVATVEPTGGQVSDTRRSTATPRQTVYPDAFPGTGNLDFMKFGDAALDSLIEALKYRRGR</sequence>
<evidence type="ECO:0000313" key="1">
    <source>
        <dbReference type="EMBL" id="SPW27680.1"/>
    </source>
</evidence>
<dbReference type="AlphaFoldDB" id="A0A3S5BPD5"/>